<proteinExistence type="predicted"/>
<evidence type="ECO:0000313" key="3">
    <source>
        <dbReference type="Proteomes" id="UP000677413"/>
    </source>
</evidence>
<dbReference type="AlphaFoldDB" id="A0A940Y3D9"/>
<dbReference type="EMBL" id="JAGPYQ010000002">
    <property type="protein sequence ID" value="MBQ0854828.1"/>
    <property type="molecule type" value="Genomic_DNA"/>
</dbReference>
<evidence type="ECO:0008006" key="4">
    <source>
        <dbReference type="Google" id="ProtNLM"/>
    </source>
</evidence>
<keyword evidence="3" id="KW-1185">Reference proteome</keyword>
<evidence type="ECO:0000256" key="1">
    <source>
        <dbReference type="SAM" id="SignalP"/>
    </source>
</evidence>
<organism evidence="2 3">
    <name type="scientific">Streptomyces liliiviolaceus</name>
    <dbReference type="NCBI Taxonomy" id="2823109"/>
    <lineage>
        <taxon>Bacteria</taxon>
        <taxon>Bacillati</taxon>
        <taxon>Actinomycetota</taxon>
        <taxon>Actinomycetes</taxon>
        <taxon>Kitasatosporales</taxon>
        <taxon>Streptomycetaceae</taxon>
        <taxon>Streptomyces</taxon>
    </lineage>
</organism>
<protein>
    <recommendedName>
        <fullName evidence="4">Peptidase inhibitor family I36</fullName>
    </recommendedName>
</protein>
<comment type="caution">
    <text evidence="2">The sequence shown here is derived from an EMBL/GenBank/DDBJ whole genome shotgun (WGS) entry which is preliminary data.</text>
</comment>
<feature type="signal peptide" evidence="1">
    <location>
        <begin position="1"/>
        <end position="30"/>
    </location>
</feature>
<evidence type="ECO:0000313" key="2">
    <source>
        <dbReference type="EMBL" id="MBQ0854828.1"/>
    </source>
</evidence>
<keyword evidence="1" id="KW-0732">Signal</keyword>
<gene>
    <name evidence="2" type="ORF">J8N05_42460</name>
</gene>
<name>A0A940Y3D9_9ACTN</name>
<sequence length="139" mass="14053">MITSTIGKLGGALLAVGAAVSVLIPSSAVAAPSTVQANQDGVCTGGEYCFASNILGNGSLSDFSVADANLNNNVYTTPGLGQGSPLGNTAKWGWNYDSTRSAVICTGTNYTGSCAGAPPNTGGQYNVTYRGNVESIYWT</sequence>
<accession>A0A940Y3D9</accession>
<dbReference type="RefSeq" id="WP_210892771.1">
    <property type="nucleotide sequence ID" value="NZ_JAGPYQ010000002.1"/>
</dbReference>
<reference evidence="2 3" key="1">
    <citation type="submission" date="2021-04" db="EMBL/GenBank/DDBJ databases">
        <authorList>
            <person name="Tang X."/>
            <person name="Zhou X."/>
            <person name="Chen X."/>
            <person name="Cernava T."/>
            <person name="Zhang C."/>
        </authorList>
    </citation>
    <scope>NUCLEOTIDE SEQUENCE [LARGE SCALE GENOMIC DNA]</scope>
    <source>
        <strain evidence="2 3">BH-SS-21</strain>
    </source>
</reference>
<feature type="chain" id="PRO_5037887864" description="Peptidase inhibitor family I36" evidence="1">
    <location>
        <begin position="31"/>
        <end position="139"/>
    </location>
</feature>
<dbReference type="Proteomes" id="UP000677413">
    <property type="component" value="Unassembled WGS sequence"/>
</dbReference>